<dbReference type="PANTHER" id="PTHR42101">
    <property type="entry name" value="CHROMOSOME 16, WHOLE GENOME SHOTGUN SEQUENCE"/>
    <property type="match status" value="1"/>
</dbReference>
<name>A0A8H7AKW1_9EURO</name>
<dbReference type="EMBL" id="JAACFV010000048">
    <property type="protein sequence ID" value="KAF7508881.1"/>
    <property type="molecule type" value="Genomic_DNA"/>
</dbReference>
<comment type="caution">
    <text evidence="2">The sequence shown here is derived from an EMBL/GenBank/DDBJ whole genome shotgun (WGS) entry which is preliminary data.</text>
</comment>
<feature type="transmembrane region" description="Helical" evidence="1">
    <location>
        <begin position="218"/>
        <end position="240"/>
    </location>
</feature>
<dbReference type="Proteomes" id="UP000606974">
    <property type="component" value="Unassembled WGS sequence"/>
</dbReference>
<feature type="transmembrane region" description="Helical" evidence="1">
    <location>
        <begin position="458"/>
        <end position="479"/>
    </location>
</feature>
<accession>A0A8H7AKW1</accession>
<dbReference type="Pfam" id="PF06772">
    <property type="entry name" value="LtrA"/>
    <property type="match status" value="1"/>
</dbReference>
<feature type="transmembrane region" description="Helical" evidence="1">
    <location>
        <begin position="150"/>
        <end position="176"/>
    </location>
</feature>
<feature type="transmembrane region" description="Helical" evidence="1">
    <location>
        <begin position="57"/>
        <end position="75"/>
    </location>
</feature>
<proteinExistence type="predicted"/>
<sequence length="646" mass="73371">MFGIRGSENRPIETADEKQQLLYKDRNRESLPWLASPMQALRGKEFKSFHVRHEASLIELFFDLFFVANLATFTANHEITNSHTITAYMGFFGILWSTWFQITIFDVRFAIDSVYERFCKLFQFMVFVLFAAVGTSFAPKDKDASKNYRIYQTLAVLLAVSRWLLAIQYGVVACFVVRKHKKLLLPFVLIIAMLVVSGTIFFLMEFGFQKMNINKLAIAWWITLPLEAIGVVTVSSFWRMLSFKDTHLNERLSLLTLIIIGEGVIGVSKTVGKLWPSSTAPDAGAIVAILSIVILLVLLWGAYFDNHPHGHYGTIRQQWWALLHFFLHLGYVGVVEGSNQMAIFFSSLKDYLSFDDLVVSACANNLPNDEYVSGLNATLQYLKVKKYAPLEYEGVQYIFEELLNLSVWPDQDMCASSYVEEYRYNVSILTRDAIMAKFGIEPNLAKDQFYHTFRVTYIYYWSSLALSLFTLLIFLWFVRRHHWDRFEWIRISWRLAMAIVALVIMLINFQETVFTKYIQSPVVVTTVVILMGLTLIVDRTCRYFGVARFKRHYHIPVESGDGDHHHSNDHVAQEMQPSKNQGVVADVQSVQSPSLTPQPQMYNPVGGNAYFSAPYGSAGTPEYGGAGGAPGYGGGAGAPGYIYNPA</sequence>
<feature type="transmembrane region" description="Helical" evidence="1">
    <location>
        <begin position="491"/>
        <end position="510"/>
    </location>
</feature>
<gene>
    <name evidence="2" type="ORF">GJ744_008590</name>
</gene>
<feature type="transmembrane region" description="Helical" evidence="1">
    <location>
        <begin position="283"/>
        <end position="304"/>
    </location>
</feature>
<dbReference type="OrthoDB" id="3177213at2759"/>
<dbReference type="PANTHER" id="PTHR42101:SF1">
    <property type="entry name" value="LOW TEMPERATURE REQUIREMENT A"/>
    <property type="match status" value="1"/>
</dbReference>
<evidence type="ECO:0000313" key="2">
    <source>
        <dbReference type="EMBL" id="KAF7508881.1"/>
    </source>
</evidence>
<dbReference type="InterPro" id="IPR010640">
    <property type="entry name" value="Low_temperature_requirement_A"/>
</dbReference>
<feature type="transmembrane region" description="Helical" evidence="1">
    <location>
        <begin position="87"/>
        <end position="109"/>
    </location>
</feature>
<keyword evidence="1" id="KW-0472">Membrane</keyword>
<evidence type="ECO:0000313" key="3">
    <source>
        <dbReference type="Proteomes" id="UP000606974"/>
    </source>
</evidence>
<feature type="transmembrane region" description="Helical" evidence="1">
    <location>
        <begin position="252"/>
        <end position="271"/>
    </location>
</feature>
<evidence type="ECO:0000256" key="1">
    <source>
        <dbReference type="SAM" id="Phobius"/>
    </source>
</evidence>
<dbReference type="AlphaFoldDB" id="A0A8H7AKW1"/>
<feature type="transmembrane region" description="Helical" evidence="1">
    <location>
        <begin position="522"/>
        <end position="541"/>
    </location>
</feature>
<reference evidence="2" key="1">
    <citation type="submission" date="2020-02" db="EMBL/GenBank/DDBJ databases">
        <authorList>
            <person name="Palmer J.M."/>
        </authorList>
    </citation>
    <scope>NUCLEOTIDE SEQUENCE</scope>
    <source>
        <strain evidence="2">EPUS1.4</strain>
        <tissue evidence="2">Thallus</tissue>
    </source>
</reference>
<keyword evidence="1" id="KW-0812">Transmembrane</keyword>
<protein>
    <submittedName>
        <fullName evidence="2">Uncharacterized protein</fullName>
    </submittedName>
</protein>
<organism evidence="2 3">
    <name type="scientific">Endocarpon pusillum</name>
    <dbReference type="NCBI Taxonomy" id="364733"/>
    <lineage>
        <taxon>Eukaryota</taxon>
        <taxon>Fungi</taxon>
        <taxon>Dikarya</taxon>
        <taxon>Ascomycota</taxon>
        <taxon>Pezizomycotina</taxon>
        <taxon>Eurotiomycetes</taxon>
        <taxon>Chaetothyriomycetidae</taxon>
        <taxon>Verrucariales</taxon>
        <taxon>Verrucariaceae</taxon>
        <taxon>Endocarpon</taxon>
    </lineage>
</organism>
<feature type="transmembrane region" description="Helical" evidence="1">
    <location>
        <begin position="121"/>
        <end position="138"/>
    </location>
</feature>
<feature type="transmembrane region" description="Helical" evidence="1">
    <location>
        <begin position="325"/>
        <end position="345"/>
    </location>
</feature>
<keyword evidence="3" id="KW-1185">Reference proteome</keyword>
<keyword evidence="1" id="KW-1133">Transmembrane helix</keyword>
<feature type="transmembrane region" description="Helical" evidence="1">
    <location>
        <begin position="183"/>
        <end position="206"/>
    </location>
</feature>